<evidence type="ECO:0000313" key="2">
    <source>
        <dbReference type="EMBL" id="CAL6044612.1"/>
    </source>
</evidence>
<protein>
    <submittedName>
        <fullName evidence="2">Hypothetical_protein</fullName>
    </submittedName>
</protein>
<reference evidence="1" key="1">
    <citation type="submission" date="2023-06" db="EMBL/GenBank/DDBJ databases">
        <authorList>
            <person name="Kurt Z."/>
        </authorList>
    </citation>
    <scope>NUCLEOTIDE SEQUENCE</scope>
</reference>
<proteinExistence type="predicted"/>
<evidence type="ECO:0000313" key="1">
    <source>
        <dbReference type="EMBL" id="CAI9973159.1"/>
    </source>
</evidence>
<name>A0AA86RJA2_9EUKA</name>
<accession>A0AA86RJA2</accession>
<dbReference type="AlphaFoldDB" id="A0AA86RJA2"/>
<keyword evidence="3" id="KW-1185">Reference proteome</keyword>
<dbReference type="EMBL" id="CATOUU010001119">
    <property type="protein sequence ID" value="CAI9973159.1"/>
    <property type="molecule type" value="Genomic_DNA"/>
</dbReference>
<reference evidence="2 3" key="2">
    <citation type="submission" date="2024-07" db="EMBL/GenBank/DDBJ databases">
        <authorList>
            <person name="Akdeniz Z."/>
        </authorList>
    </citation>
    <scope>NUCLEOTIDE SEQUENCE [LARGE SCALE GENOMIC DNA]</scope>
</reference>
<sequence>MRGNLEDSELSDVLVVVNVDSFEIFPLIVSKLRIHERIFKKTLDVSGVRRVDNDIHFKQNQLNVFFSKRVVEKFHKAYNFTEANNKFRRYFVSSFVNSLAESIEEVFDCIVRVDIEFLQFMIHPRREVGQQNLIDCKCRVVN</sequence>
<dbReference type="Proteomes" id="UP001642409">
    <property type="component" value="Unassembled WGS sequence"/>
</dbReference>
<comment type="caution">
    <text evidence="1">The sequence shown here is derived from an EMBL/GenBank/DDBJ whole genome shotgun (WGS) entry which is preliminary data.</text>
</comment>
<evidence type="ECO:0000313" key="3">
    <source>
        <dbReference type="Proteomes" id="UP001642409"/>
    </source>
</evidence>
<organism evidence="1">
    <name type="scientific">Hexamita inflata</name>
    <dbReference type="NCBI Taxonomy" id="28002"/>
    <lineage>
        <taxon>Eukaryota</taxon>
        <taxon>Metamonada</taxon>
        <taxon>Diplomonadida</taxon>
        <taxon>Hexamitidae</taxon>
        <taxon>Hexamitinae</taxon>
        <taxon>Hexamita</taxon>
    </lineage>
</organism>
<gene>
    <name evidence="2" type="ORF">HINF_LOCUS40639</name>
    <name evidence="1" type="ORF">HINF_LOCUS60804</name>
</gene>
<dbReference type="EMBL" id="CAXDID020000161">
    <property type="protein sequence ID" value="CAL6044612.1"/>
    <property type="molecule type" value="Genomic_DNA"/>
</dbReference>